<keyword evidence="3" id="KW-1185">Reference proteome</keyword>
<dbReference type="Pfam" id="PF11860">
    <property type="entry name" value="Muramidase"/>
    <property type="match status" value="1"/>
</dbReference>
<protein>
    <submittedName>
        <fullName evidence="2">Putative lys protein</fullName>
    </submittedName>
</protein>
<evidence type="ECO:0000259" key="1">
    <source>
        <dbReference type="Pfam" id="PF11860"/>
    </source>
</evidence>
<sequence length="205" mass="22828">MPPTKGEHVMSQSLSEQDFLRAAERLNGPLSAVKAVASVESNGDGFLSGGRPKVQYEPHVMYDQLTKAFGKARADAELAKHPDLVARAAGSYQSLEKENADMDRAAKVIDRTCALQASSWGAFQIMGYHWKTCGYATLQEFINAQYSAAGQLDSFIRFILADVRLLNALRRKEWATFARIYNGKNYAKNRYDTKLADADRHFRGA</sequence>
<dbReference type="InterPro" id="IPR024408">
    <property type="entry name" value="Muramidase"/>
</dbReference>
<accession>A0A345BLY5</accession>
<proteinExistence type="predicted"/>
<name>A0A345BLY5_9CAUD</name>
<dbReference type="Proteomes" id="UP000260529">
    <property type="component" value="Segment"/>
</dbReference>
<dbReference type="EMBL" id="MH426726">
    <property type="protein sequence ID" value="AXF51456.1"/>
    <property type="molecule type" value="Genomic_DNA"/>
</dbReference>
<gene>
    <name evidence="2" type="ORF">PAVTOK_28</name>
</gene>
<reference evidence="3" key="1">
    <citation type="submission" date="2018-06" db="EMBL/GenBank/DDBJ databases">
        <authorList>
            <person name="Sharma R."/>
            <person name="Hughes J."/>
            <person name="Breakwell D.P."/>
            <person name="Hope S."/>
            <person name="Grose J.H."/>
        </authorList>
    </citation>
    <scope>NUCLEOTIDE SEQUENCE [LARGE SCALE GENOMIC DNA]</scope>
</reference>
<organism evidence="2 3">
    <name type="scientific">Erwinia phage Pavtok</name>
    <dbReference type="NCBI Taxonomy" id="2267655"/>
    <lineage>
        <taxon>Viruses</taxon>
        <taxon>Duplodnaviria</taxon>
        <taxon>Heunggongvirae</taxon>
        <taxon>Uroviricota</taxon>
        <taxon>Caudoviricetes</taxon>
        <taxon>Pavtokvirus</taxon>
        <taxon>Pavtokvirus pavtok</taxon>
    </lineage>
</organism>
<evidence type="ECO:0000313" key="3">
    <source>
        <dbReference type="Proteomes" id="UP000260529"/>
    </source>
</evidence>
<feature type="domain" description="N-acetylmuramidase" evidence="1">
    <location>
        <begin position="30"/>
        <end position="200"/>
    </location>
</feature>
<evidence type="ECO:0000313" key="2">
    <source>
        <dbReference type="EMBL" id="AXF51456.1"/>
    </source>
</evidence>